<dbReference type="GO" id="GO:0032259">
    <property type="term" value="P:methylation"/>
    <property type="evidence" value="ECO:0007669"/>
    <property type="project" value="UniProtKB-KW"/>
</dbReference>
<dbReference type="SUPFAM" id="SSF53335">
    <property type="entry name" value="S-adenosyl-L-methionine-dependent methyltransferases"/>
    <property type="match status" value="1"/>
</dbReference>
<protein>
    <submittedName>
        <fullName evidence="5">Uncharacterized protein</fullName>
    </submittedName>
</protein>
<organism evidence="5 6">
    <name type="scientific">Magnetospirillum gryphiswaldense (strain DSM 6361 / JCM 21280 / NBRC 15271 / MSR-1)</name>
    <dbReference type="NCBI Taxonomy" id="431944"/>
    <lineage>
        <taxon>Bacteria</taxon>
        <taxon>Pseudomonadati</taxon>
        <taxon>Pseudomonadota</taxon>
        <taxon>Alphaproteobacteria</taxon>
        <taxon>Rhodospirillales</taxon>
        <taxon>Rhodospirillaceae</taxon>
        <taxon>Magnetospirillum</taxon>
    </lineage>
</organism>
<name>V6F7L6_MAGGM</name>
<keyword evidence="1" id="KW-0489">Methyltransferase</keyword>
<dbReference type="InterPro" id="IPR029063">
    <property type="entry name" value="SAM-dependent_MTases_sf"/>
</dbReference>
<evidence type="ECO:0000256" key="2">
    <source>
        <dbReference type="ARBA" id="ARBA00022679"/>
    </source>
</evidence>
<keyword evidence="3" id="KW-0680">Restriction system</keyword>
<dbReference type="STRING" id="1430440.MGMSRv2__3071"/>
<dbReference type="InterPro" id="IPR001525">
    <property type="entry name" value="C5_MeTfrase"/>
</dbReference>
<dbReference type="AlphaFoldDB" id="V6F7L6"/>
<keyword evidence="2" id="KW-0808">Transferase</keyword>
<dbReference type="KEGG" id="mgy:MGMSRv2__3071"/>
<keyword evidence="6" id="KW-1185">Reference proteome</keyword>
<comment type="catalytic activity">
    <reaction evidence="4">
        <text>a 2'-deoxycytidine in DNA + S-adenosyl-L-methionine = a 5-methyl-2'-deoxycytidine in DNA + S-adenosyl-L-homocysteine + H(+)</text>
        <dbReference type="Rhea" id="RHEA:13681"/>
        <dbReference type="Rhea" id="RHEA-COMP:11369"/>
        <dbReference type="Rhea" id="RHEA-COMP:11370"/>
        <dbReference type="ChEBI" id="CHEBI:15378"/>
        <dbReference type="ChEBI" id="CHEBI:57856"/>
        <dbReference type="ChEBI" id="CHEBI:59789"/>
        <dbReference type="ChEBI" id="CHEBI:85452"/>
        <dbReference type="ChEBI" id="CHEBI:85454"/>
        <dbReference type="EC" id="2.1.1.37"/>
    </reaction>
</comment>
<dbReference type="Proteomes" id="UP000018922">
    <property type="component" value="Chromosome I"/>
</dbReference>
<evidence type="ECO:0000313" key="6">
    <source>
        <dbReference type="Proteomes" id="UP000018922"/>
    </source>
</evidence>
<dbReference type="Pfam" id="PF00145">
    <property type="entry name" value="DNA_methylase"/>
    <property type="match status" value="1"/>
</dbReference>
<evidence type="ECO:0000256" key="1">
    <source>
        <dbReference type="ARBA" id="ARBA00022603"/>
    </source>
</evidence>
<evidence type="ECO:0000313" key="5">
    <source>
        <dbReference type="EMBL" id="CDL00286.1"/>
    </source>
</evidence>
<evidence type="ECO:0000256" key="3">
    <source>
        <dbReference type="ARBA" id="ARBA00022747"/>
    </source>
</evidence>
<dbReference type="EMBL" id="HG794546">
    <property type="protein sequence ID" value="CDL00286.1"/>
    <property type="molecule type" value="Genomic_DNA"/>
</dbReference>
<dbReference type="GO" id="GO:0009307">
    <property type="term" value="P:DNA restriction-modification system"/>
    <property type="evidence" value="ECO:0007669"/>
    <property type="project" value="UniProtKB-KW"/>
</dbReference>
<dbReference type="Gene3D" id="3.90.120.10">
    <property type="entry name" value="DNA Methylase, subunit A, domain 2"/>
    <property type="match status" value="1"/>
</dbReference>
<evidence type="ECO:0000256" key="4">
    <source>
        <dbReference type="ARBA" id="ARBA00047422"/>
    </source>
</evidence>
<reference evidence="5 6" key="1">
    <citation type="journal article" date="2014" name="Genome Announc.">
        <title>Complete genome sequence of Magnetospirillum gryphiswaldense MSR-1.</title>
        <authorList>
            <person name="Wang X."/>
            <person name="Wang Q."/>
            <person name="Zhang W."/>
            <person name="Wang Y."/>
            <person name="Li L."/>
            <person name="Wen T."/>
            <person name="Zhang T."/>
            <person name="Zhang Y."/>
            <person name="Xu J."/>
            <person name="Hu J."/>
            <person name="Li S."/>
            <person name="Liu L."/>
            <person name="Liu J."/>
            <person name="Jiang W."/>
            <person name="Tian J."/>
            <person name="Li Y."/>
            <person name="Schuler D."/>
            <person name="Wang L."/>
            <person name="Li J."/>
        </authorList>
    </citation>
    <scope>NUCLEOTIDE SEQUENCE [LARGE SCALE GENOMIC DNA]</scope>
    <source>
        <strain evidence="6">DSM 6361 / JCM 21280 / NBRC 15271 / MSR-1</strain>
    </source>
</reference>
<dbReference type="eggNOG" id="COG0270">
    <property type="taxonomic scope" value="Bacteria"/>
</dbReference>
<sequence length="82" mass="9218">MNAIGRDNAGGQLAVHHHLGVRRLTPRECERLQGFPDHYTRIPWRRKAAEDCPDGPRYRALGNSMAVPVMAWIGSRIQATGR</sequence>
<dbReference type="GO" id="GO:0003886">
    <property type="term" value="F:DNA (cytosine-5-)-methyltransferase activity"/>
    <property type="evidence" value="ECO:0007669"/>
    <property type="project" value="UniProtKB-EC"/>
</dbReference>
<proteinExistence type="predicted"/>
<gene>
    <name evidence="5" type="ordered locus">MGMSRv2__3071</name>
</gene>
<accession>V6F7L6</accession>
<dbReference type="HOGENOM" id="CLU_186031_0_0_5"/>